<reference evidence="2 3" key="1">
    <citation type="submission" date="2013-08" db="EMBL/GenBank/DDBJ databases">
        <title>Genome of Pontibacillus chungwhensis.</title>
        <authorList>
            <person name="Wang Q."/>
            <person name="Wang G."/>
        </authorList>
    </citation>
    <scope>NUCLEOTIDE SEQUENCE [LARGE SCALE GENOMIC DNA]</scope>
    <source>
        <strain evidence="2 3">BH030062</strain>
    </source>
</reference>
<keyword evidence="3" id="KW-1185">Reference proteome</keyword>
<dbReference type="InterPro" id="IPR004038">
    <property type="entry name" value="Ribosomal_eL8/eL30/eS12/Gad45"/>
</dbReference>
<organism evidence="2 3">
    <name type="scientific">Pontibacillus chungwhensis BH030062</name>
    <dbReference type="NCBI Taxonomy" id="1385513"/>
    <lineage>
        <taxon>Bacteria</taxon>
        <taxon>Bacillati</taxon>
        <taxon>Bacillota</taxon>
        <taxon>Bacilli</taxon>
        <taxon>Bacillales</taxon>
        <taxon>Bacillaceae</taxon>
        <taxon>Pontibacillus</taxon>
    </lineage>
</organism>
<dbReference type="SUPFAM" id="SSF55315">
    <property type="entry name" value="L30e-like"/>
    <property type="match status" value="1"/>
</dbReference>
<proteinExistence type="predicted"/>
<dbReference type="Gene3D" id="3.30.1330.30">
    <property type="match status" value="1"/>
</dbReference>
<dbReference type="EMBL" id="AVBG01000001">
    <property type="protein sequence ID" value="KGP92897.1"/>
    <property type="molecule type" value="Genomic_DNA"/>
</dbReference>
<accession>A0A0A2UXB2</accession>
<dbReference type="OrthoDB" id="9794863at2"/>
<dbReference type="Proteomes" id="UP000030153">
    <property type="component" value="Unassembled WGS sequence"/>
</dbReference>
<dbReference type="STRING" id="1385513.N780_11145"/>
<evidence type="ECO:0000313" key="2">
    <source>
        <dbReference type="EMBL" id="KGP92897.1"/>
    </source>
</evidence>
<sequence length="104" mass="11512">MNQKFLNMIGLAFRAGKCTLGEEAIVRDIQRKRACLVLIANDTGINTKKKLVDKCSFYKVPYREVVDRDTLSSAIGKSGRVALAITDRGFATKITSMLDESIRG</sequence>
<evidence type="ECO:0000313" key="3">
    <source>
        <dbReference type="Proteomes" id="UP000030153"/>
    </source>
</evidence>
<protein>
    <recommendedName>
        <fullName evidence="1">Ribosomal protein eL8/eL30/eS12/Gadd45 domain-containing protein</fullName>
    </recommendedName>
</protein>
<dbReference type="eggNOG" id="COG1358">
    <property type="taxonomic scope" value="Bacteria"/>
</dbReference>
<feature type="domain" description="Ribosomal protein eL8/eL30/eS12/Gadd45" evidence="1">
    <location>
        <begin position="7"/>
        <end position="93"/>
    </location>
</feature>
<comment type="caution">
    <text evidence="2">The sequence shown here is derived from an EMBL/GenBank/DDBJ whole genome shotgun (WGS) entry which is preliminary data.</text>
</comment>
<dbReference type="InterPro" id="IPR029064">
    <property type="entry name" value="Ribosomal_eL30-like_sf"/>
</dbReference>
<gene>
    <name evidence="2" type="ORF">N780_11145</name>
</gene>
<evidence type="ECO:0000259" key="1">
    <source>
        <dbReference type="Pfam" id="PF01248"/>
    </source>
</evidence>
<dbReference type="Pfam" id="PF01248">
    <property type="entry name" value="Ribosomal_L7Ae"/>
    <property type="match status" value="1"/>
</dbReference>
<name>A0A0A2UXB2_9BACI</name>
<dbReference type="AlphaFoldDB" id="A0A0A2UXB2"/>
<dbReference type="RefSeq" id="WP_036778788.1">
    <property type="nucleotide sequence ID" value="NZ_AVBG01000001.1"/>
</dbReference>